<accession>A0ABU8RBT1</accession>
<dbReference type="Proteomes" id="UP001377692">
    <property type="component" value="Unassembled WGS sequence"/>
</dbReference>
<proteinExistence type="predicted"/>
<evidence type="ECO:0000313" key="1">
    <source>
        <dbReference type="EMBL" id="MEJ5907134.1"/>
    </source>
</evidence>
<protein>
    <submittedName>
        <fullName evidence="1">DUF2491 family protein</fullName>
    </submittedName>
</protein>
<name>A0ABU8RBT1_9PSED</name>
<evidence type="ECO:0000313" key="2">
    <source>
        <dbReference type="Proteomes" id="UP001377692"/>
    </source>
</evidence>
<dbReference type="InterPro" id="IPR019621">
    <property type="entry name" value="DUF2491"/>
</dbReference>
<organism evidence="1 2">
    <name type="scientific">Pseudomonas kermanshahensis</name>
    <dbReference type="NCBI Taxonomy" id="2745482"/>
    <lineage>
        <taxon>Bacteria</taxon>
        <taxon>Pseudomonadati</taxon>
        <taxon>Pseudomonadota</taxon>
        <taxon>Gammaproteobacteria</taxon>
        <taxon>Pseudomonadales</taxon>
        <taxon>Pseudomonadaceae</taxon>
        <taxon>Pseudomonas</taxon>
    </lineage>
</organism>
<dbReference type="Pfam" id="PF10679">
    <property type="entry name" value="DUF2491"/>
    <property type="match status" value="1"/>
</dbReference>
<gene>
    <name evidence="1" type="ORF">V7V80_20845</name>
</gene>
<reference evidence="1 2" key="1">
    <citation type="submission" date="2024-02" db="EMBL/GenBank/DDBJ databases">
        <title>Identification of pathogenicity and growth-promoting functions of Pseudomonas putida variants.</title>
        <authorList>
            <person name="Sun J."/>
        </authorList>
    </citation>
    <scope>NUCLEOTIDE SEQUENCE [LARGE SCALE GENOMIC DNA]</scope>
    <source>
        <strain evidence="1 2">A04</strain>
    </source>
</reference>
<dbReference type="EMBL" id="JBBHLD010000023">
    <property type="protein sequence ID" value="MEJ5907134.1"/>
    <property type="molecule type" value="Genomic_DNA"/>
</dbReference>
<comment type="caution">
    <text evidence="1">The sequence shown here is derived from an EMBL/GenBank/DDBJ whole genome shotgun (WGS) entry which is preliminary data.</text>
</comment>
<dbReference type="RefSeq" id="WP_050580805.1">
    <property type="nucleotide sequence ID" value="NZ_JBBHLD010000023.1"/>
</dbReference>
<keyword evidence="2" id="KW-1185">Reference proteome</keyword>
<sequence length="199" mass="22153">MPLSPSTNPPFGLLNGRRFIPDASLKPLLEGYSALQVPGPETVWATGEVDLGDSVHLLRYYLDNEDYWLQVLMNGDKVGDSVLFGYHSAVALRDEAHLQRLVGSQSKVGLPIYEHDGCLYSRQWGREPGQARLVPLYERVVSPDARYGIQHLSMLYARDTGLPERREFLLLSAEEDEAGKATLTTSLGITLLPTDFHVT</sequence>